<dbReference type="Proteomes" id="UP000011131">
    <property type="component" value="Chromosome"/>
</dbReference>
<sequence length="669" mass="73703">MAKTGPAKKAEASRSLDLPRARALLDGVLVGLRDVKDPAVPLRALERHLTASLGALYRALAAQGDSDAFTRHTETARVRAEDALRSLRAARSKDAVVRRHVAAVDEVVRGWRDAVIRTPLESVRLPRPDADIVHRAQGEVPTLVELAREPLWPAIVLQWEEPPDMALPPEVASPPALPEGKPVTLASLDALLAQAKQQAVALAAPAKPPRKKRASAAKSQPPVEQEDVERAQFGETLRREDVELARARSFFEDVAMMSLMRQPDEGDLWSDLRPVEDRLLARVDGIIGCGTWVLPELVKLLDERPLPDPEMTWGVVFLHGCLAGDDALHQVERLLRTVGLEVPEVFDAAADALTFVPHPGTEGLLRRWLKEPGLSRQLAVRALGRRGELEGREALGLVWGDSPELVLEGARALPRARGELDLRETARLLRDEREEVVASAIEALLLRRSASGLQYAHGLLAEGRGGFAHAALWTAVGGGVEARKDFEAALAGGPVSPVVVEALGWYGSLAFMDVLLARLRAGKKDAVGALQRLTGASLTDDEPEPEYEKGEEPFTGGFSPPPLELELSVDAKVWTAWWEKHRGRASLTKRYRWGHLWSPQDNLWELEHAFASMRERRLAWHELVARTGATHPFDPRDFVARQQAAVTRWRESPEARQVTAGAWPLNLMR</sequence>
<organism evidence="2 3">
    <name type="scientific">Myxococcus stipitatus (strain DSM 14675 / JCM 12634 / Mx s8)</name>
    <dbReference type="NCBI Taxonomy" id="1278073"/>
    <lineage>
        <taxon>Bacteria</taxon>
        <taxon>Pseudomonadati</taxon>
        <taxon>Myxococcota</taxon>
        <taxon>Myxococcia</taxon>
        <taxon>Myxococcales</taxon>
        <taxon>Cystobacterineae</taxon>
        <taxon>Myxococcaceae</taxon>
        <taxon>Myxococcus</taxon>
    </lineage>
</organism>
<feature type="region of interest" description="Disordered" evidence="1">
    <location>
        <begin position="538"/>
        <end position="557"/>
    </location>
</feature>
<dbReference type="EMBL" id="CP004025">
    <property type="protein sequence ID" value="AGC41710.1"/>
    <property type="molecule type" value="Genomic_DNA"/>
</dbReference>
<dbReference type="RefSeq" id="WP_015345973.1">
    <property type="nucleotide sequence ID" value="NC_020126.1"/>
</dbReference>
<gene>
    <name evidence="2" type="ordered locus">MYSTI_00352</name>
</gene>
<evidence type="ECO:0000313" key="3">
    <source>
        <dbReference type="Proteomes" id="UP000011131"/>
    </source>
</evidence>
<accession>L7U1H5</accession>
<protein>
    <submittedName>
        <fullName evidence="2">Uncharacterized protein</fullName>
    </submittedName>
</protein>
<evidence type="ECO:0000256" key="1">
    <source>
        <dbReference type="SAM" id="MobiDB-lite"/>
    </source>
</evidence>
<dbReference type="eggNOG" id="COG1413">
    <property type="taxonomic scope" value="Bacteria"/>
</dbReference>
<keyword evidence="3" id="KW-1185">Reference proteome</keyword>
<dbReference type="PATRIC" id="fig|1278073.3.peg.369"/>
<proteinExistence type="predicted"/>
<reference evidence="2 3" key="1">
    <citation type="journal article" date="2013" name="Genome Announc.">
        <title>Complete genome sequence of Myxococcus stipitatus strain DSM 14675, a fruiting myxobacterium.</title>
        <authorList>
            <person name="Huntley S."/>
            <person name="Kneip S."/>
            <person name="Treuner-Lange A."/>
            <person name="Sogaard-Andersen L."/>
        </authorList>
    </citation>
    <scope>NUCLEOTIDE SEQUENCE [LARGE SCALE GENOMIC DNA]</scope>
    <source>
        <strain evidence="3">DSM 14675 / JCM 12634 / Mx s8</strain>
    </source>
</reference>
<dbReference type="OrthoDB" id="5514359at2"/>
<dbReference type="KEGG" id="msd:MYSTI_00352"/>
<evidence type="ECO:0000313" key="2">
    <source>
        <dbReference type="EMBL" id="AGC41710.1"/>
    </source>
</evidence>
<dbReference type="STRING" id="1278073.MYSTI_00352"/>
<name>L7U1H5_MYXSD</name>
<feature type="region of interest" description="Disordered" evidence="1">
    <location>
        <begin position="202"/>
        <end position="228"/>
    </location>
</feature>
<dbReference type="AlphaFoldDB" id="L7U1H5"/>
<dbReference type="HOGENOM" id="CLU_413230_0_0_7"/>